<protein>
    <submittedName>
        <fullName evidence="1">Uncharacterized protein</fullName>
    </submittedName>
</protein>
<dbReference type="EMBL" id="FOUB01000017">
    <property type="protein sequence ID" value="SFM20951.1"/>
    <property type="molecule type" value="Genomic_DNA"/>
</dbReference>
<dbReference type="Proteomes" id="UP000183287">
    <property type="component" value="Unassembled WGS sequence"/>
</dbReference>
<dbReference type="OrthoDB" id="7278099at2"/>
<dbReference type="AlphaFoldDB" id="A0A1I4NZH8"/>
<sequence>MKLVNQSDLLDKEWVLVSHHSEQKDACGKKPIHSKCVIVNVVWYVMMYAAKGLPVVENYLLPLLALQPTRGLRSCPGRDR</sequence>
<proteinExistence type="predicted"/>
<accession>A0A1I4NZH8</accession>
<evidence type="ECO:0000313" key="2">
    <source>
        <dbReference type="Proteomes" id="UP000183287"/>
    </source>
</evidence>
<organism evidence="1 2">
    <name type="scientific">Nitrosomonas communis</name>
    <dbReference type="NCBI Taxonomy" id="44574"/>
    <lineage>
        <taxon>Bacteria</taxon>
        <taxon>Pseudomonadati</taxon>
        <taxon>Pseudomonadota</taxon>
        <taxon>Betaproteobacteria</taxon>
        <taxon>Nitrosomonadales</taxon>
        <taxon>Nitrosomonadaceae</taxon>
        <taxon>Nitrosomonas</taxon>
    </lineage>
</organism>
<keyword evidence="2" id="KW-1185">Reference proteome</keyword>
<gene>
    <name evidence="1" type="ORF">SAMN05421863_101737</name>
</gene>
<name>A0A1I4NZH8_9PROT</name>
<dbReference type="RefSeq" id="WP_143083371.1">
    <property type="nucleotide sequence ID" value="NZ_FOUB01000017.1"/>
</dbReference>
<reference evidence="2" key="1">
    <citation type="submission" date="2016-10" db="EMBL/GenBank/DDBJ databases">
        <authorList>
            <person name="Varghese N."/>
            <person name="Submissions S."/>
        </authorList>
    </citation>
    <scope>NUCLEOTIDE SEQUENCE [LARGE SCALE GENOMIC DNA]</scope>
    <source>
        <strain evidence="2">Nm44</strain>
    </source>
</reference>
<evidence type="ECO:0000313" key="1">
    <source>
        <dbReference type="EMBL" id="SFM20951.1"/>
    </source>
</evidence>